<proteinExistence type="predicted"/>
<evidence type="ECO:0000259" key="4">
    <source>
        <dbReference type="PROSITE" id="PS01124"/>
    </source>
</evidence>
<dbReference type="EMBL" id="BMIK01000001">
    <property type="protein sequence ID" value="GGC17539.1"/>
    <property type="molecule type" value="Genomic_DNA"/>
</dbReference>
<feature type="domain" description="HTH araC/xylS-type" evidence="4">
    <location>
        <begin position="233"/>
        <end position="331"/>
    </location>
</feature>
<dbReference type="PRINTS" id="PR00032">
    <property type="entry name" value="HTHARAC"/>
</dbReference>
<dbReference type="SUPFAM" id="SSF46689">
    <property type="entry name" value="Homeodomain-like"/>
    <property type="match status" value="1"/>
</dbReference>
<organism evidence="5 6">
    <name type="scientific">Parapedobacter defluvii</name>
    <dbReference type="NCBI Taxonomy" id="2045106"/>
    <lineage>
        <taxon>Bacteria</taxon>
        <taxon>Pseudomonadati</taxon>
        <taxon>Bacteroidota</taxon>
        <taxon>Sphingobacteriia</taxon>
        <taxon>Sphingobacteriales</taxon>
        <taxon>Sphingobacteriaceae</taxon>
        <taxon>Parapedobacter</taxon>
    </lineage>
</organism>
<evidence type="ECO:0000256" key="2">
    <source>
        <dbReference type="ARBA" id="ARBA00023125"/>
    </source>
</evidence>
<keyword evidence="3" id="KW-0804">Transcription</keyword>
<keyword evidence="2" id="KW-0238">DNA-binding</keyword>
<comment type="caution">
    <text evidence="5">The sequence shown here is derived from an EMBL/GenBank/DDBJ whole genome shotgun (WGS) entry which is preliminary data.</text>
</comment>
<dbReference type="PROSITE" id="PS01124">
    <property type="entry name" value="HTH_ARAC_FAMILY_2"/>
    <property type="match status" value="1"/>
</dbReference>
<evidence type="ECO:0000313" key="5">
    <source>
        <dbReference type="EMBL" id="GGC17539.1"/>
    </source>
</evidence>
<sequence>MKLTSRIIGIPGWIYHLEVGDDYLPDSEVKEGINTLDHPAVRYMEAHYLTTSGLIIANCKMSFRKDTEDIFRVEGSNILLNFGLNGTIEFEVESLDPLHPATLKYHNISYTPDFNGRYLMPAGQEIHYVCIILSENFYFNLIRKESILHQDFVTKVQKKEHTYFSPGPFKLTPAVKCVLAEITAANRQGRLSRLLLEAKIKEILVIQLEQFLSLVQPETGSLPIPASDIPKLVEARQILDDHFVNPPLIPTLSKLVMLNEYKLKVGFKAYYNQTIYQYVIHKKMKLALSLLKDGQHTISEIAYEVGYRDISHFSNAFLKYYGYRPKDILVRK</sequence>
<evidence type="ECO:0000256" key="1">
    <source>
        <dbReference type="ARBA" id="ARBA00023015"/>
    </source>
</evidence>
<dbReference type="Pfam" id="PF12833">
    <property type="entry name" value="HTH_18"/>
    <property type="match status" value="1"/>
</dbReference>
<name>A0ABQ1L577_9SPHI</name>
<dbReference type="Proteomes" id="UP000597338">
    <property type="component" value="Unassembled WGS sequence"/>
</dbReference>
<keyword evidence="6" id="KW-1185">Reference proteome</keyword>
<dbReference type="PANTHER" id="PTHR47893">
    <property type="entry name" value="REGULATORY PROTEIN PCHR"/>
    <property type="match status" value="1"/>
</dbReference>
<evidence type="ECO:0000256" key="3">
    <source>
        <dbReference type="ARBA" id="ARBA00023163"/>
    </source>
</evidence>
<dbReference type="InterPro" id="IPR020449">
    <property type="entry name" value="Tscrpt_reg_AraC-type_HTH"/>
</dbReference>
<dbReference type="SMART" id="SM00342">
    <property type="entry name" value="HTH_ARAC"/>
    <property type="match status" value="1"/>
</dbReference>
<evidence type="ECO:0000313" key="6">
    <source>
        <dbReference type="Proteomes" id="UP000597338"/>
    </source>
</evidence>
<protein>
    <recommendedName>
        <fullName evidence="4">HTH araC/xylS-type domain-containing protein</fullName>
    </recommendedName>
</protein>
<accession>A0ABQ1L577</accession>
<dbReference type="RefSeq" id="WP_188747347.1">
    <property type="nucleotide sequence ID" value="NZ_BMIK01000001.1"/>
</dbReference>
<dbReference type="PANTHER" id="PTHR47893:SF1">
    <property type="entry name" value="REGULATORY PROTEIN PCHR"/>
    <property type="match status" value="1"/>
</dbReference>
<keyword evidence="1" id="KW-0805">Transcription regulation</keyword>
<dbReference type="InterPro" id="IPR053142">
    <property type="entry name" value="PchR_regulatory_protein"/>
</dbReference>
<reference evidence="6" key="1">
    <citation type="journal article" date="2019" name="Int. J. Syst. Evol. Microbiol.">
        <title>The Global Catalogue of Microorganisms (GCM) 10K type strain sequencing project: providing services to taxonomists for standard genome sequencing and annotation.</title>
        <authorList>
            <consortium name="The Broad Institute Genomics Platform"/>
            <consortium name="The Broad Institute Genome Sequencing Center for Infectious Disease"/>
            <person name="Wu L."/>
            <person name="Ma J."/>
        </authorList>
    </citation>
    <scope>NUCLEOTIDE SEQUENCE [LARGE SCALE GENOMIC DNA]</scope>
    <source>
        <strain evidence="6">CGMCC 1.15342</strain>
    </source>
</reference>
<dbReference type="InterPro" id="IPR009057">
    <property type="entry name" value="Homeodomain-like_sf"/>
</dbReference>
<gene>
    <name evidence="5" type="ORF">GCM10011386_06770</name>
</gene>
<dbReference type="Gene3D" id="1.10.10.60">
    <property type="entry name" value="Homeodomain-like"/>
    <property type="match status" value="1"/>
</dbReference>
<dbReference type="InterPro" id="IPR018060">
    <property type="entry name" value="HTH_AraC"/>
</dbReference>